<dbReference type="AlphaFoldDB" id="A0A4Y8ZXP0"/>
<dbReference type="GO" id="GO:0016747">
    <property type="term" value="F:acyltransferase activity, transferring groups other than amino-acyl groups"/>
    <property type="evidence" value="ECO:0007669"/>
    <property type="project" value="InterPro"/>
</dbReference>
<protein>
    <submittedName>
        <fullName evidence="2">N-acetyltransferase</fullName>
    </submittedName>
</protein>
<name>A0A4Y8ZXP0_9SPHN</name>
<evidence type="ECO:0000313" key="3">
    <source>
        <dbReference type="Proteomes" id="UP000298213"/>
    </source>
</evidence>
<dbReference type="PANTHER" id="PTHR43792">
    <property type="entry name" value="GNAT FAMILY, PUTATIVE (AFU_ORTHOLOGUE AFUA_3G00765)-RELATED-RELATED"/>
    <property type="match status" value="1"/>
</dbReference>
<feature type="domain" description="N-acetyltransferase" evidence="1">
    <location>
        <begin position="1"/>
        <end position="147"/>
    </location>
</feature>
<keyword evidence="3" id="KW-1185">Reference proteome</keyword>
<dbReference type="InterPro" id="IPR051531">
    <property type="entry name" value="N-acetyltransferase"/>
</dbReference>
<reference evidence="2 3" key="1">
    <citation type="submission" date="2019-03" db="EMBL/GenBank/DDBJ databases">
        <title>Genome sequence of Sphingomonas sp. 17J27-24.</title>
        <authorList>
            <person name="Kim M."/>
            <person name="Maeng S."/>
            <person name="Sathiyaraj S."/>
        </authorList>
    </citation>
    <scope>NUCLEOTIDE SEQUENCE [LARGE SCALE GENOMIC DNA]</scope>
    <source>
        <strain evidence="2 3">17J27-24</strain>
    </source>
</reference>
<sequence length="148" mass="16209">MLGDPDYMRHLGGHALSREEAWRKILCGVGLWPLFGFGYWSVERREDGAYIGQVGFADFKRDMTPSIEGLPEMGWVLAPSAHGQGYASEAVAGALDWAEAALAGREIVAIIDADNAASIRVAEKAGFSIREPATYRDESILLFRRPPV</sequence>
<evidence type="ECO:0000313" key="2">
    <source>
        <dbReference type="EMBL" id="TFI60222.1"/>
    </source>
</evidence>
<dbReference type="InterPro" id="IPR016181">
    <property type="entry name" value="Acyl_CoA_acyltransferase"/>
</dbReference>
<comment type="caution">
    <text evidence="2">The sequence shown here is derived from an EMBL/GenBank/DDBJ whole genome shotgun (WGS) entry which is preliminary data.</text>
</comment>
<accession>A0A4Y8ZXP0</accession>
<dbReference type="Pfam" id="PF13302">
    <property type="entry name" value="Acetyltransf_3"/>
    <property type="match status" value="1"/>
</dbReference>
<gene>
    <name evidence="2" type="ORF">E2493_00470</name>
</gene>
<dbReference type="InterPro" id="IPR000182">
    <property type="entry name" value="GNAT_dom"/>
</dbReference>
<dbReference type="OrthoDB" id="6293260at2"/>
<proteinExistence type="predicted"/>
<dbReference type="Proteomes" id="UP000298213">
    <property type="component" value="Unassembled WGS sequence"/>
</dbReference>
<organism evidence="2 3">
    <name type="scientific">Sphingomonas parva</name>
    <dbReference type="NCBI Taxonomy" id="2555898"/>
    <lineage>
        <taxon>Bacteria</taxon>
        <taxon>Pseudomonadati</taxon>
        <taxon>Pseudomonadota</taxon>
        <taxon>Alphaproteobacteria</taxon>
        <taxon>Sphingomonadales</taxon>
        <taxon>Sphingomonadaceae</taxon>
        <taxon>Sphingomonas</taxon>
    </lineage>
</organism>
<dbReference type="EMBL" id="SPDV01000001">
    <property type="protein sequence ID" value="TFI60222.1"/>
    <property type="molecule type" value="Genomic_DNA"/>
</dbReference>
<evidence type="ECO:0000259" key="1">
    <source>
        <dbReference type="PROSITE" id="PS51186"/>
    </source>
</evidence>
<dbReference type="SUPFAM" id="SSF55729">
    <property type="entry name" value="Acyl-CoA N-acyltransferases (Nat)"/>
    <property type="match status" value="1"/>
</dbReference>
<dbReference type="PROSITE" id="PS51186">
    <property type="entry name" value="GNAT"/>
    <property type="match status" value="1"/>
</dbReference>
<keyword evidence="2" id="KW-0808">Transferase</keyword>
<dbReference type="Gene3D" id="3.40.630.30">
    <property type="match status" value="1"/>
</dbReference>
<dbReference type="PANTHER" id="PTHR43792:SF1">
    <property type="entry name" value="N-ACETYLTRANSFERASE DOMAIN-CONTAINING PROTEIN"/>
    <property type="match status" value="1"/>
</dbReference>